<proteinExistence type="predicted"/>
<evidence type="ECO:0000313" key="2">
    <source>
        <dbReference type="Proteomes" id="UP001597051"/>
    </source>
</evidence>
<keyword evidence="2" id="KW-1185">Reference proteome</keyword>
<sequence length="193" mass="22712">MKYNFYKNTFLLFILFLLMVSCCYKGLYSKNGVCRRKINDYKYKNSTIDNIDTLAVYKEQINFAKNSITKEYVYFEKIDDNSYPYVSYLKFYSNNKVGIFNIAKSDTLKLTREHFDPSKASMGYYLIEGNKVKMKFSIVFQCSHQILREKGTINKDSITALQSLTALQSGYSGTIYVKRDIPKTYLENWKPDW</sequence>
<reference evidence="2" key="1">
    <citation type="journal article" date="2019" name="Int. J. Syst. Evol. Microbiol.">
        <title>The Global Catalogue of Microorganisms (GCM) 10K type strain sequencing project: providing services to taxonomists for standard genome sequencing and annotation.</title>
        <authorList>
            <consortium name="The Broad Institute Genomics Platform"/>
            <consortium name="The Broad Institute Genome Sequencing Center for Infectious Disease"/>
            <person name="Wu L."/>
            <person name="Ma J."/>
        </authorList>
    </citation>
    <scope>NUCLEOTIDE SEQUENCE [LARGE SCALE GENOMIC DNA]</scope>
    <source>
        <strain evidence="2">CECT 7649</strain>
    </source>
</reference>
<dbReference type="Proteomes" id="UP001597051">
    <property type="component" value="Unassembled WGS sequence"/>
</dbReference>
<protein>
    <recommendedName>
        <fullName evidence="3">Lipoprotein</fullName>
    </recommendedName>
</protein>
<dbReference type="PROSITE" id="PS51257">
    <property type="entry name" value="PROKAR_LIPOPROTEIN"/>
    <property type="match status" value="1"/>
</dbReference>
<evidence type="ECO:0008006" key="3">
    <source>
        <dbReference type="Google" id="ProtNLM"/>
    </source>
</evidence>
<accession>A0ABW3J435</accession>
<gene>
    <name evidence="1" type="ORF">ACFQ0S_11980</name>
</gene>
<name>A0ABW3J435_9FLAO</name>
<comment type="caution">
    <text evidence="1">The sequence shown here is derived from an EMBL/GenBank/DDBJ whole genome shotgun (WGS) entry which is preliminary data.</text>
</comment>
<dbReference type="EMBL" id="JBHTIZ010000044">
    <property type="protein sequence ID" value="MFD0985192.1"/>
    <property type="molecule type" value="Genomic_DNA"/>
</dbReference>
<organism evidence="1 2">
    <name type="scientific">Flavobacterium myungsuense</name>
    <dbReference type="NCBI Taxonomy" id="651823"/>
    <lineage>
        <taxon>Bacteria</taxon>
        <taxon>Pseudomonadati</taxon>
        <taxon>Bacteroidota</taxon>
        <taxon>Flavobacteriia</taxon>
        <taxon>Flavobacteriales</taxon>
        <taxon>Flavobacteriaceae</taxon>
        <taxon>Flavobacterium</taxon>
    </lineage>
</organism>
<dbReference type="RefSeq" id="WP_379758756.1">
    <property type="nucleotide sequence ID" value="NZ_JBHSYB010000065.1"/>
</dbReference>
<evidence type="ECO:0000313" key="1">
    <source>
        <dbReference type="EMBL" id="MFD0985192.1"/>
    </source>
</evidence>